<dbReference type="GO" id="GO:0005886">
    <property type="term" value="C:plasma membrane"/>
    <property type="evidence" value="ECO:0007669"/>
    <property type="project" value="UniProtKB-SubCell"/>
</dbReference>
<evidence type="ECO:0000256" key="3">
    <source>
        <dbReference type="ARBA" id="ARBA00022475"/>
    </source>
</evidence>
<evidence type="ECO:0000259" key="12">
    <source>
        <dbReference type="Pfam" id="PF22599"/>
    </source>
</evidence>
<evidence type="ECO:0000256" key="4">
    <source>
        <dbReference type="ARBA" id="ARBA00022692"/>
    </source>
</evidence>
<evidence type="ECO:0000256" key="8">
    <source>
        <dbReference type="ARBA" id="ARBA00023136"/>
    </source>
</evidence>
<dbReference type="EMBL" id="MHSS01000007">
    <property type="protein sequence ID" value="OHA48433.1"/>
    <property type="molecule type" value="Genomic_DNA"/>
</dbReference>
<name>A0A1G2PJJ1_9BACT</name>
<feature type="transmembrane region" description="Helical" evidence="9">
    <location>
        <begin position="328"/>
        <end position="348"/>
    </location>
</feature>
<dbReference type="InterPro" id="IPR022813">
    <property type="entry name" value="SecD/SecF_arch_bac"/>
</dbReference>
<dbReference type="AlphaFoldDB" id="A0A1G2PJJ1"/>
<comment type="subcellular location">
    <subcellularLocation>
        <location evidence="1 9">Cell membrane</location>
        <topology evidence="1 9">Multi-pass membrane protein</topology>
    </subcellularLocation>
</comment>
<dbReference type="GO" id="GO:0065002">
    <property type="term" value="P:intracellular protein transmembrane transport"/>
    <property type="evidence" value="ECO:0007669"/>
    <property type="project" value="UniProtKB-UniRule"/>
</dbReference>
<keyword evidence="2 9" id="KW-0813">Transport</keyword>
<evidence type="ECO:0000313" key="14">
    <source>
        <dbReference type="Proteomes" id="UP000177629"/>
    </source>
</evidence>
<comment type="similarity">
    <text evidence="9">Belongs to the SecD/SecF family. SecD subfamily.</text>
</comment>
<dbReference type="Pfam" id="PF22599">
    <property type="entry name" value="SecDF_P1_head"/>
    <property type="match status" value="1"/>
</dbReference>
<dbReference type="InterPro" id="IPR048634">
    <property type="entry name" value="SecD_SecF_C"/>
</dbReference>
<comment type="subunit">
    <text evidence="9">Forms a complex with SecF. Part of the essential Sec protein translocation apparatus which comprises SecA, SecYEG and auxiliary proteins SecDF. Other proteins may also be involved.</text>
</comment>
<keyword evidence="3 9" id="KW-1003">Cell membrane</keyword>
<dbReference type="PANTHER" id="PTHR30081:SF1">
    <property type="entry name" value="PROTEIN TRANSLOCASE SUBUNIT SECD"/>
    <property type="match status" value="1"/>
</dbReference>
<proteinExistence type="inferred from homology"/>
<feature type="transmembrane region" description="Helical" evidence="9">
    <location>
        <begin position="300"/>
        <end position="321"/>
    </location>
</feature>
<feature type="transmembrane region" description="Helical" evidence="9">
    <location>
        <begin position="397"/>
        <end position="421"/>
    </location>
</feature>
<dbReference type="GO" id="GO:0006605">
    <property type="term" value="P:protein targeting"/>
    <property type="evidence" value="ECO:0007669"/>
    <property type="project" value="UniProtKB-UniRule"/>
</dbReference>
<keyword evidence="4 9" id="KW-0812">Transmembrane</keyword>
<comment type="function">
    <text evidence="9">Part of the Sec protein translocase complex. Interacts with the SecYEG preprotein conducting channel. SecDF uses the proton motive force (PMF) to complete protein translocation after the ATP-dependent function of SecA.</text>
</comment>
<evidence type="ECO:0000256" key="7">
    <source>
        <dbReference type="ARBA" id="ARBA00023010"/>
    </source>
</evidence>
<comment type="caution">
    <text evidence="9">Lacks conserved residue(s) required for the propagation of feature annotation.</text>
</comment>
<feature type="domain" description="Protein translocase subunit SecDF P1" evidence="11">
    <location>
        <begin position="107"/>
        <end position="164"/>
    </location>
</feature>
<dbReference type="Pfam" id="PF02355">
    <property type="entry name" value="SecD_SecF_C"/>
    <property type="match status" value="1"/>
</dbReference>
<dbReference type="InterPro" id="IPR005791">
    <property type="entry name" value="SecD"/>
</dbReference>
<dbReference type="HAMAP" id="MF_01463_B">
    <property type="entry name" value="SecD_B"/>
    <property type="match status" value="1"/>
</dbReference>
<keyword evidence="8 9" id="KW-0472">Membrane</keyword>
<evidence type="ECO:0000256" key="2">
    <source>
        <dbReference type="ARBA" id="ARBA00022448"/>
    </source>
</evidence>
<dbReference type="GO" id="GO:0015450">
    <property type="term" value="F:protein-transporting ATPase activity"/>
    <property type="evidence" value="ECO:0007669"/>
    <property type="project" value="InterPro"/>
</dbReference>
<dbReference type="PANTHER" id="PTHR30081">
    <property type="entry name" value="PROTEIN-EXPORT MEMBRANE PROTEIN SEC"/>
    <property type="match status" value="1"/>
</dbReference>
<feature type="domain" description="SecDF P1 head subdomain" evidence="12">
    <location>
        <begin position="180"/>
        <end position="281"/>
    </location>
</feature>
<dbReference type="Proteomes" id="UP000177629">
    <property type="component" value="Unassembled WGS sequence"/>
</dbReference>
<dbReference type="NCBIfam" id="TIGR01129">
    <property type="entry name" value="secD"/>
    <property type="match status" value="1"/>
</dbReference>
<accession>A0A1G2PJJ1</accession>
<gene>
    <name evidence="9" type="primary">secD</name>
    <name evidence="13" type="ORF">A2806_03095</name>
</gene>
<feature type="domain" description="Protein export membrane protein SecD/SecF C-terminal" evidence="10">
    <location>
        <begin position="284"/>
        <end position="454"/>
    </location>
</feature>
<evidence type="ECO:0000259" key="10">
    <source>
        <dbReference type="Pfam" id="PF02355"/>
    </source>
</evidence>
<keyword evidence="6 9" id="KW-1133">Transmembrane helix</keyword>
<dbReference type="STRING" id="1802362.A2806_03095"/>
<evidence type="ECO:0000313" key="13">
    <source>
        <dbReference type="EMBL" id="OHA48433.1"/>
    </source>
</evidence>
<dbReference type="InterPro" id="IPR055344">
    <property type="entry name" value="SecD_SecF_C_bact"/>
</dbReference>
<sequence>MRGRGRDRAILAVIFVFVLTAAFIDYPQIWNDAANRLNPKIDAAVQKIGGEKLAWRVGISQFPTAFFGRTLEEFTLGLDVQGGVQMIYDIDSSTVAQGDKEEALQALRDAIERRVNFFGVREPNVILERSPGVDRLIVELAGVSDPAEALAIVQEAPFLEFREEGEAPDPQDPYFGFVATGLTGQHLKRADVVFDPNTNEPQVSVTFNDAGKDIFAELTRKNLNKRIGIFLDGNLVSAPEVQQEIPSGQAVITGFIDPQTGAPSIDIAKEIARNLNAGALPMRINLVSQQQVGAALGQEVLARTIFAGIIGFLAVVLFMLIVYRFPGVLASLALVFYAILFIALFKLIPVTLTLAGIAGVILSIGMAVDANILIFARMREEMASGKTLSAAIDEGFMRAWTSIFDSNMSTILTSVILYLVGTSFVRGFALALGVGVILSMFTAVFVSRRLLREFSRFRYLTVPWLW</sequence>
<feature type="transmembrane region" description="Helical" evidence="9">
    <location>
        <begin position="427"/>
        <end position="446"/>
    </location>
</feature>
<dbReference type="Gene3D" id="3.30.70.3220">
    <property type="match status" value="1"/>
</dbReference>
<comment type="caution">
    <text evidence="13">The sequence shown here is derived from an EMBL/GenBank/DDBJ whole genome shotgun (WGS) entry which is preliminary data.</text>
</comment>
<dbReference type="Pfam" id="PF21760">
    <property type="entry name" value="SecD_1st"/>
    <property type="match status" value="1"/>
</dbReference>
<dbReference type="InterPro" id="IPR048631">
    <property type="entry name" value="SecD_1st"/>
</dbReference>
<dbReference type="InterPro" id="IPR054384">
    <property type="entry name" value="SecDF_P1_head"/>
</dbReference>
<dbReference type="SUPFAM" id="SSF82866">
    <property type="entry name" value="Multidrug efflux transporter AcrB transmembrane domain"/>
    <property type="match status" value="1"/>
</dbReference>
<feature type="transmembrane region" description="Helical" evidence="9">
    <location>
        <begin position="354"/>
        <end position="376"/>
    </location>
</feature>
<dbReference type="GO" id="GO:0043952">
    <property type="term" value="P:protein transport by the Sec complex"/>
    <property type="evidence" value="ECO:0007669"/>
    <property type="project" value="UniProtKB-UniRule"/>
</dbReference>
<reference evidence="13 14" key="1">
    <citation type="journal article" date="2016" name="Nat. Commun.">
        <title>Thousands of microbial genomes shed light on interconnected biogeochemical processes in an aquifer system.</title>
        <authorList>
            <person name="Anantharaman K."/>
            <person name="Brown C.T."/>
            <person name="Hug L.A."/>
            <person name="Sharon I."/>
            <person name="Castelle C.J."/>
            <person name="Probst A.J."/>
            <person name="Thomas B.C."/>
            <person name="Singh A."/>
            <person name="Wilkins M.J."/>
            <person name="Karaoz U."/>
            <person name="Brodie E.L."/>
            <person name="Williams K.H."/>
            <person name="Hubbard S.S."/>
            <person name="Banfield J.F."/>
        </authorList>
    </citation>
    <scope>NUCLEOTIDE SEQUENCE [LARGE SCALE GENOMIC DNA]</scope>
</reference>
<evidence type="ECO:0000256" key="1">
    <source>
        <dbReference type="ARBA" id="ARBA00004651"/>
    </source>
</evidence>
<protein>
    <recommendedName>
        <fullName evidence="9">Protein translocase subunit SecD</fullName>
    </recommendedName>
</protein>
<evidence type="ECO:0000259" key="11">
    <source>
        <dbReference type="Pfam" id="PF21760"/>
    </source>
</evidence>
<evidence type="ECO:0000256" key="9">
    <source>
        <dbReference type="HAMAP-Rule" id="MF_01463"/>
    </source>
</evidence>
<evidence type="ECO:0000256" key="5">
    <source>
        <dbReference type="ARBA" id="ARBA00022927"/>
    </source>
</evidence>
<keyword evidence="5 9" id="KW-0653">Protein transport</keyword>
<keyword evidence="7 9" id="KW-0811">Translocation</keyword>
<dbReference type="Gene3D" id="1.20.1640.10">
    <property type="entry name" value="Multidrug efflux transporter AcrB transmembrane domain"/>
    <property type="match status" value="1"/>
</dbReference>
<evidence type="ECO:0000256" key="6">
    <source>
        <dbReference type="ARBA" id="ARBA00022989"/>
    </source>
</evidence>
<dbReference type="NCBIfam" id="TIGR00916">
    <property type="entry name" value="2A0604s01"/>
    <property type="match status" value="1"/>
</dbReference>
<organism evidence="13 14">
    <name type="scientific">Candidatus Terrybacteria bacterium RIFCSPHIGHO2_01_FULL_48_17</name>
    <dbReference type="NCBI Taxonomy" id="1802362"/>
    <lineage>
        <taxon>Bacteria</taxon>
        <taxon>Candidatus Terryibacteriota</taxon>
    </lineage>
</organism>